<accession>G9Y5M9</accession>
<dbReference type="AlphaFoldDB" id="G9Y5M9"/>
<keyword evidence="1" id="KW-0472">Membrane</keyword>
<keyword evidence="1" id="KW-1133">Transmembrane helix</keyword>
<name>G9Y5M9_HAFAL</name>
<evidence type="ECO:0000313" key="2">
    <source>
        <dbReference type="EMBL" id="EHM43659.1"/>
    </source>
</evidence>
<organism evidence="2 3">
    <name type="scientific">Hafnia alvei ATCC 51873</name>
    <dbReference type="NCBI Taxonomy" id="1002364"/>
    <lineage>
        <taxon>Bacteria</taxon>
        <taxon>Pseudomonadati</taxon>
        <taxon>Pseudomonadota</taxon>
        <taxon>Gammaproteobacteria</taxon>
        <taxon>Enterobacterales</taxon>
        <taxon>Hafniaceae</taxon>
        <taxon>Hafnia</taxon>
    </lineage>
</organism>
<dbReference type="HOGENOM" id="CLU_2916107_0_0_6"/>
<dbReference type="Proteomes" id="UP000005959">
    <property type="component" value="Unassembled WGS sequence"/>
</dbReference>
<feature type="transmembrane region" description="Helical" evidence="1">
    <location>
        <begin position="6"/>
        <end position="26"/>
    </location>
</feature>
<keyword evidence="1" id="KW-0812">Transmembrane</keyword>
<evidence type="ECO:0000256" key="1">
    <source>
        <dbReference type="SAM" id="Phobius"/>
    </source>
</evidence>
<protein>
    <submittedName>
        <fullName evidence="2">Uncharacterized protein</fullName>
    </submittedName>
</protein>
<dbReference type="EMBL" id="AGCI01000038">
    <property type="protein sequence ID" value="EHM43659.1"/>
    <property type="molecule type" value="Genomic_DNA"/>
</dbReference>
<evidence type="ECO:0000313" key="3">
    <source>
        <dbReference type="Proteomes" id="UP000005959"/>
    </source>
</evidence>
<proteinExistence type="predicted"/>
<reference evidence="2 3" key="1">
    <citation type="submission" date="2011-08" db="EMBL/GenBank/DDBJ databases">
        <authorList>
            <person name="Weinstock G."/>
            <person name="Sodergren E."/>
            <person name="Clifton S."/>
            <person name="Fulton L."/>
            <person name="Fulton B."/>
            <person name="Courtney L."/>
            <person name="Fronick C."/>
            <person name="Harrison M."/>
            <person name="Strong C."/>
            <person name="Farmer C."/>
            <person name="Delahaunty K."/>
            <person name="Markovic C."/>
            <person name="Hall O."/>
            <person name="Minx P."/>
            <person name="Tomlinson C."/>
            <person name="Mitreva M."/>
            <person name="Hou S."/>
            <person name="Chen J."/>
            <person name="Wollam A."/>
            <person name="Pepin K.H."/>
            <person name="Johnson M."/>
            <person name="Bhonagiri V."/>
            <person name="Zhang X."/>
            <person name="Suruliraj S."/>
            <person name="Warren W."/>
            <person name="Chinwalla A."/>
            <person name="Mardis E.R."/>
            <person name="Wilson R.K."/>
        </authorList>
    </citation>
    <scope>NUCLEOTIDE SEQUENCE [LARGE SCALE GENOMIC DNA]</scope>
    <source>
        <strain evidence="2 3">ATCC 51873</strain>
    </source>
</reference>
<sequence length="61" mass="7433">MAINKFLFTILFSVIILFGAINKYGLYFLRTHHFRYFAEYTRVFLNSEMYLDVFRVKLILN</sequence>
<gene>
    <name evidence="2" type="ORF">HMPREF0454_01901</name>
</gene>
<comment type="caution">
    <text evidence="2">The sequence shown here is derived from an EMBL/GenBank/DDBJ whole genome shotgun (WGS) entry which is preliminary data.</text>
</comment>